<dbReference type="Pfam" id="PF00512">
    <property type="entry name" value="HisKA"/>
    <property type="match status" value="1"/>
</dbReference>
<evidence type="ECO:0000313" key="10">
    <source>
        <dbReference type="Proteomes" id="UP001319121"/>
    </source>
</evidence>
<dbReference type="InterPro" id="IPR005467">
    <property type="entry name" value="His_kinase_dom"/>
</dbReference>
<keyword evidence="7" id="KW-0472">Membrane</keyword>
<dbReference type="InterPro" id="IPR036097">
    <property type="entry name" value="HisK_dim/P_sf"/>
</dbReference>
<dbReference type="CDD" id="cd00082">
    <property type="entry name" value="HisKA"/>
    <property type="match status" value="1"/>
</dbReference>
<keyword evidence="6" id="KW-0175">Coiled coil</keyword>
<dbReference type="Gene3D" id="3.30.565.10">
    <property type="entry name" value="Histidine kinase-like ATPase, C-terminal domain"/>
    <property type="match status" value="1"/>
</dbReference>
<keyword evidence="10" id="KW-1185">Reference proteome</keyword>
<evidence type="ECO:0000313" key="9">
    <source>
        <dbReference type="EMBL" id="BBI98667.1"/>
    </source>
</evidence>
<dbReference type="Proteomes" id="UP001319121">
    <property type="component" value="Chromosome"/>
</dbReference>
<protein>
    <recommendedName>
        <fullName evidence="2">histidine kinase</fullName>
        <ecNumber evidence="2">2.7.13.3</ecNumber>
    </recommendedName>
</protein>
<dbReference type="EC" id="2.7.13.3" evidence="2"/>
<feature type="transmembrane region" description="Helical" evidence="7">
    <location>
        <begin position="178"/>
        <end position="195"/>
    </location>
</feature>
<dbReference type="InterPro" id="IPR004358">
    <property type="entry name" value="Sig_transdc_His_kin-like_C"/>
</dbReference>
<evidence type="ECO:0000256" key="6">
    <source>
        <dbReference type="SAM" id="Coils"/>
    </source>
</evidence>
<feature type="transmembrane region" description="Helical" evidence="7">
    <location>
        <begin position="154"/>
        <end position="172"/>
    </location>
</feature>
<keyword evidence="4" id="KW-0808">Transferase</keyword>
<feature type="domain" description="Histidine kinase" evidence="8">
    <location>
        <begin position="246"/>
        <end position="459"/>
    </location>
</feature>
<dbReference type="SMART" id="SM00388">
    <property type="entry name" value="HisKA"/>
    <property type="match status" value="1"/>
</dbReference>
<dbReference type="FunFam" id="3.30.565.10:FF:000049">
    <property type="entry name" value="Two-component sensor histidine kinase"/>
    <property type="match status" value="1"/>
</dbReference>
<dbReference type="EMBL" id="AP019536">
    <property type="protein sequence ID" value="BBI98667.1"/>
    <property type="molecule type" value="Genomic_DNA"/>
</dbReference>
<evidence type="ECO:0000256" key="7">
    <source>
        <dbReference type="SAM" id="Phobius"/>
    </source>
</evidence>
<dbReference type="InterPro" id="IPR003594">
    <property type="entry name" value="HATPase_dom"/>
</dbReference>
<dbReference type="SUPFAM" id="SSF47384">
    <property type="entry name" value="Homodimeric domain of signal transducing histidine kinase"/>
    <property type="match status" value="1"/>
</dbReference>
<evidence type="ECO:0000259" key="8">
    <source>
        <dbReference type="PROSITE" id="PS50109"/>
    </source>
</evidence>
<dbReference type="GO" id="GO:0009927">
    <property type="term" value="F:histidine phosphotransfer kinase activity"/>
    <property type="evidence" value="ECO:0007669"/>
    <property type="project" value="TreeGrafter"/>
</dbReference>
<keyword evidence="3" id="KW-0597">Phosphoprotein</keyword>
<keyword evidence="7" id="KW-1133">Transmembrane helix</keyword>
<gene>
    <name evidence="9" type="ORF">FGKAn22_03600</name>
</gene>
<dbReference type="Gene3D" id="1.10.287.130">
    <property type="match status" value="1"/>
</dbReference>
<dbReference type="GO" id="GO:0000155">
    <property type="term" value="F:phosphorelay sensor kinase activity"/>
    <property type="evidence" value="ECO:0007669"/>
    <property type="project" value="InterPro"/>
</dbReference>
<feature type="transmembrane region" description="Helical" evidence="7">
    <location>
        <begin position="39"/>
        <end position="58"/>
    </location>
</feature>
<sequence>MIMQKILDCFFAMTRSDIDEENFPIRAEQIRARLQNYPLMVGGQMLLAPLLCALMWQAVDHGTLLGWLALVYIAHLAEIGYWAVYRKANGTMAECKRWRTRFILFVTVLGSLWGSIGVLMFVPGDLAYQAMLICVVLGLAAGAVTVNPVFPPSLYIYVVLLILPVTFSSLLVADHPHLVLALMLAVYLAFVLRAGREMAATFELSLRRGLENAKLVKQLTEEKQRAEDAQRSAEQANRMKSKFFAAASHDLRQPMHALTLFVDVLKNREHDLQTTHLVGQVEQSVEVLGSMFDALLDISRLDAGVVQPRYERFSIQPLLDRMYAEFSWLALGKGLRFEMADSSAEVYSDSLLLERILRNLIANAIRYTERGEVVVSCRQAGDGLQIEVRDTGIGIAPEHLPHIFEEYYQVGNRQRDRSNGLGLGLAIVKRLEQLLGYRMTLDSTLGEGSCFAFVVPLADAAASPDAMISPVESA</sequence>
<comment type="catalytic activity">
    <reaction evidence="1">
        <text>ATP + protein L-histidine = ADP + protein N-phospho-L-histidine.</text>
        <dbReference type="EC" id="2.7.13.3"/>
    </reaction>
</comment>
<dbReference type="SMART" id="SM00387">
    <property type="entry name" value="HATPase_c"/>
    <property type="match status" value="1"/>
</dbReference>
<dbReference type="PANTHER" id="PTHR43047">
    <property type="entry name" value="TWO-COMPONENT HISTIDINE PROTEIN KINASE"/>
    <property type="match status" value="1"/>
</dbReference>
<dbReference type="InterPro" id="IPR003661">
    <property type="entry name" value="HisK_dim/P_dom"/>
</dbReference>
<evidence type="ECO:0000256" key="1">
    <source>
        <dbReference type="ARBA" id="ARBA00000085"/>
    </source>
</evidence>
<feature type="transmembrane region" description="Helical" evidence="7">
    <location>
        <begin position="102"/>
        <end position="122"/>
    </location>
</feature>
<evidence type="ECO:0000256" key="2">
    <source>
        <dbReference type="ARBA" id="ARBA00012438"/>
    </source>
</evidence>
<evidence type="ECO:0000256" key="5">
    <source>
        <dbReference type="ARBA" id="ARBA00022777"/>
    </source>
</evidence>
<reference evidence="9 10" key="1">
    <citation type="submission" date="2019-03" db="EMBL/GenBank/DDBJ databases">
        <title>Complete genome sequence of Ferrigenium kumadai strain An22, a microaerophilic iron-oxidizing bacterium isolated from a paddy field soil.</title>
        <authorList>
            <person name="Watanabe T."/>
            <person name="Asakawa S."/>
        </authorList>
    </citation>
    <scope>NUCLEOTIDE SEQUENCE [LARGE SCALE GENOMIC DNA]</scope>
    <source>
        <strain evidence="9 10">An22</strain>
    </source>
</reference>
<dbReference type="PANTHER" id="PTHR43047:SF9">
    <property type="entry name" value="HISTIDINE KINASE"/>
    <property type="match status" value="1"/>
</dbReference>
<feature type="transmembrane region" description="Helical" evidence="7">
    <location>
        <begin position="64"/>
        <end position="82"/>
    </location>
</feature>
<evidence type="ECO:0000256" key="3">
    <source>
        <dbReference type="ARBA" id="ARBA00022553"/>
    </source>
</evidence>
<feature type="coiled-coil region" evidence="6">
    <location>
        <begin position="212"/>
        <end position="239"/>
    </location>
</feature>
<name>A0AAN1SXK1_9PROT</name>
<dbReference type="SUPFAM" id="SSF55874">
    <property type="entry name" value="ATPase domain of HSP90 chaperone/DNA topoisomerase II/histidine kinase"/>
    <property type="match status" value="1"/>
</dbReference>
<dbReference type="PROSITE" id="PS50109">
    <property type="entry name" value="HIS_KIN"/>
    <property type="match status" value="1"/>
</dbReference>
<evidence type="ECO:0000256" key="4">
    <source>
        <dbReference type="ARBA" id="ARBA00022679"/>
    </source>
</evidence>
<proteinExistence type="predicted"/>
<dbReference type="InterPro" id="IPR036890">
    <property type="entry name" value="HATPase_C_sf"/>
</dbReference>
<feature type="transmembrane region" description="Helical" evidence="7">
    <location>
        <begin position="128"/>
        <end position="147"/>
    </location>
</feature>
<dbReference type="AlphaFoldDB" id="A0AAN1SXK1"/>
<dbReference type="GO" id="GO:0005886">
    <property type="term" value="C:plasma membrane"/>
    <property type="evidence" value="ECO:0007669"/>
    <property type="project" value="TreeGrafter"/>
</dbReference>
<dbReference type="Pfam" id="PF02518">
    <property type="entry name" value="HATPase_c"/>
    <property type="match status" value="1"/>
</dbReference>
<dbReference type="KEGG" id="fku:FGKAn22_03600"/>
<dbReference type="PRINTS" id="PR00344">
    <property type="entry name" value="BCTRLSENSOR"/>
</dbReference>
<accession>A0AAN1SXK1</accession>
<organism evidence="9 10">
    <name type="scientific">Ferrigenium kumadai</name>
    <dbReference type="NCBI Taxonomy" id="1682490"/>
    <lineage>
        <taxon>Bacteria</taxon>
        <taxon>Pseudomonadati</taxon>
        <taxon>Pseudomonadota</taxon>
        <taxon>Betaproteobacteria</taxon>
        <taxon>Nitrosomonadales</taxon>
        <taxon>Gallionellaceae</taxon>
        <taxon>Ferrigenium</taxon>
    </lineage>
</organism>
<keyword evidence="7" id="KW-0812">Transmembrane</keyword>
<keyword evidence="5" id="KW-0418">Kinase</keyword>